<sequence length="135" mass="15356">MLIINIPVTAVYNLRADETLASLNDCKSPHIKVVDSEQELMRHLCMQSMLGFFRQAIENQKIGDRAAQSMDQPSEEIYQQVQALVEQYHSLCKDGRFTMAAEIKLQIENLILNSFPDARVSIQIETFLPNDPTSN</sequence>
<name>A0A813VUF0_9BILA</name>
<evidence type="ECO:0000313" key="2">
    <source>
        <dbReference type="Proteomes" id="UP000663891"/>
    </source>
</evidence>
<dbReference type="OrthoDB" id="10311041at2759"/>
<dbReference type="EMBL" id="CAJNON010000039">
    <property type="protein sequence ID" value="CAF0845524.1"/>
    <property type="molecule type" value="Genomic_DNA"/>
</dbReference>
<accession>A0A813VUF0</accession>
<dbReference type="AlphaFoldDB" id="A0A813VUF0"/>
<dbReference type="Proteomes" id="UP000663891">
    <property type="component" value="Unassembled WGS sequence"/>
</dbReference>
<comment type="caution">
    <text evidence="1">The sequence shown here is derived from an EMBL/GenBank/DDBJ whole genome shotgun (WGS) entry which is preliminary data.</text>
</comment>
<evidence type="ECO:0000313" key="1">
    <source>
        <dbReference type="EMBL" id="CAF0845524.1"/>
    </source>
</evidence>
<proteinExistence type="predicted"/>
<reference evidence="1" key="1">
    <citation type="submission" date="2021-02" db="EMBL/GenBank/DDBJ databases">
        <authorList>
            <person name="Nowell W R."/>
        </authorList>
    </citation>
    <scope>NUCLEOTIDE SEQUENCE</scope>
</reference>
<gene>
    <name evidence="1" type="ORF">VCS650_LOCUS6376</name>
</gene>
<protein>
    <submittedName>
        <fullName evidence="1">Uncharacterized protein</fullName>
    </submittedName>
</protein>
<organism evidence="1 2">
    <name type="scientific">Adineta steineri</name>
    <dbReference type="NCBI Taxonomy" id="433720"/>
    <lineage>
        <taxon>Eukaryota</taxon>
        <taxon>Metazoa</taxon>
        <taxon>Spiralia</taxon>
        <taxon>Gnathifera</taxon>
        <taxon>Rotifera</taxon>
        <taxon>Eurotatoria</taxon>
        <taxon>Bdelloidea</taxon>
        <taxon>Adinetida</taxon>
        <taxon>Adinetidae</taxon>
        <taxon>Adineta</taxon>
    </lineage>
</organism>